<dbReference type="InterPro" id="IPR036046">
    <property type="entry name" value="Acylphosphatase-like_dom_sf"/>
</dbReference>
<comment type="caution">
    <text evidence="2">The sequence shown here is derived from an EMBL/GenBank/DDBJ whole genome shotgun (WGS) entry which is preliminary data.</text>
</comment>
<dbReference type="RefSeq" id="WP_344006824.1">
    <property type="nucleotide sequence ID" value="NZ_BAAAMY010000004.1"/>
</dbReference>
<accession>A0ABP5ASM6</accession>
<sequence length="139" mass="15598">MISLTYLSSATRPYSDEQLRELLATARPKNAAMGVTGMLLYAGGSFIQTIEGEPDAVDGLFATIEADTRHRDVMVTLREEVEGRSFPDWSMGFEQVPEEEARGLEGFNDFLRASEAVRQKSLQFSRAGVFHRIFSDFPR</sequence>
<evidence type="ECO:0000313" key="2">
    <source>
        <dbReference type="EMBL" id="GAA1919081.1"/>
    </source>
</evidence>
<proteinExistence type="predicted"/>
<evidence type="ECO:0000259" key="1">
    <source>
        <dbReference type="PROSITE" id="PS50925"/>
    </source>
</evidence>
<keyword evidence="3" id="KW-1185">Reference proteome</keyword>
<name>A0ABP5ASM6_9ACTN</name>
<protein>
    <recommendedName>
        <fullName evidence="1">BLUF domain-containing protein</fullName>
    </recommendedName>
</protein>
<dbReference type="Gene3D" id="3.30.70.100">
    <property type="match status" value="1"/>
</dbReference>
<gene>
    <name evidence="2" type="ORF">GCM10009737_20760</name>
</gene>
<dbReference type="SUPFAM" id="SSF54975">
    <property type="entry name" value="Acylphosphatase/BLUF domain-like"/>
    <property type="match status" value="1"/>
</dbReference>
<feature type="domain" description="BLUF" evidence="1">
    <location>
        <begin position="1"/>
        <end position="92"/>
    </location>
</feature>
<dbReference type="InterPro" id="IPR007024">
    <property type="entry name" value="BLUF_domain"/>
</dbReference>
<evidence type="ECO:0000313" key="3">
    <source>
        <dbReference type="Proteomes" id="UP001501612"/>
    </source>
</evidence>
<dbReference type="EMBL" id="BAAAMY010000004">
    <property type="protein sequence ID" value="GAA1919081.1"/>
    <property type="molecule type" value="Genomic_DNA"/>
</dbReference>
<dbReference type="SMART" id="SM01034">
    <property type="entry name" value="BLUF"/>
    <property type="match status" value="1"/>
</dbReference>
<dbReference type="Proteomes" id="UP001501612">
    <property type="component" value="Unassembled WGS sequence"/>
</dbReference>
<organism evidence="2 3">
    <name type="scientific">Nocardioides lentus</name>
    <dbReference type="NCBI Taxonomy" id="338077"/>
    <lineage>
        <taxon>Bacteria</taxon>
        <taxon>Bacillati</taxon>
        <taxon>Actinomycetota</taxon>
        <taxon>Actinomycetes</taxon>
        <taxon>Propionibacteriales</taxon>
        <taxon>Nocardioidaceae</taxon>
        <taxon>Nocardioides</taxon>
    </lineage>
</organism>
<dbReference type="Pfam" id="PF04940">
    <property type="entry name" value="BLUF"/>
    <property type="match status" value="1"/>
</dbReference>
<reference evidence="3" key="1">
    <citation type="journal article" date="2019" name="Int. J. Syst. Evol. Microbiol.">
        <title>The Global Catalogue of Microorganisms (GCM) 10K type strain sequencing project: providing services to taxonomists for standard genome sequencing and annotation.</title>
        <authorList>
            <consortium name="The Broad Institute Genomics Platform"/>
            <consortium name="The Broad Institute Genome Sequencing Center for Infectious Disease"/>
            <person name="Wu L."/>
            <person name="Ma J."/>
        </authorList>
    </citation>
    <scope>NUCLEOTIDE SEQUENCE [LARGE SCALE GENOMIC DNA]</scope>
    <source>
        <strain evidence="3">JCM 14046</strain>
    </source>
</reference>
<dbReference type="PROSITE" id="PS50925">
    <property type="entry name" value="BLUF"/>
    <property type="match status" value="1"/>
</dbReference>